<accession>A0ABV4S7L0</accession>
<proteinExistence type="predicted"/>
<dbReference type="RefSeq" id="WP_372583116.1">
    <property type="nucleotide sequence ID" value="NZ_JBGORW010000007.1"/>
</dbReference>
<name>A0ABV4S7L0_9FUSO</name>
<dbReference type="EMBL" id="JBGORW010000007">
    <property type="protein sequence ID" value="MFA3799825.1"/>
    <property type="molecule type" value="Genomic_DNA"/>
</dbReference>
<protein>
    <submittedName>
        <fullName evidence="1">IS3 family transposase</fullName>
    </submittedName>
</protein>
<dbReference type="Proteomes" id="UP001571581">
    <property type="component" value="Unassembled WGS sequence"/>
</dbReference>
<reference evidence="1 2" key="1">
    <citation type="submission" date="2024-07" db="EMBL/GenBank/DDBJ databases">
        <authorList>
            <person name="Li X.-J."/>
            <person name="Wang X."/>
        </authorList>
    </citation>
    <scope>NUCLEOTIDE SEQUENCE [LARGE SCALE GENOMIC DNA]</scope>
    <source>
        <strain evidence="1 2">DSM 23441</strain>
    </source>
</reference>
<keyword evidence="2" id="KW-1185">Reference proteome</keyword>
<evidence type="ECO:0000313" key="1">
    <source>
        <dbReference type="EMBL" id="MFA3799825.1"/>
    </source>
</evidence>
<gene>
    <name evidence="1" type="ORF">ACEG17_06460</name>
</gene>
<comment type="caution">
    <text evidence="1">The sequence shown here is derived from an EMBL/GenBank/DDBJ whole genome shotgun (WGS) entry which is preliminary data.</text>
</comment>
<evidence type="ECO:0000313" key="2">
    <source>
        <dbReference type="Proteomes" id="UP001571581"/>
    </source>
</evidence>
<sequence length="40" mass="4940">MYNYKEVWYNNSRIHSKIGFTSPNEYEESIRKQRNCLKIV</sequence>
<organism evidence="1 2">
    <name type="scientific">Leptotrichia hongkongensis</name>
    <dbReference type="NCBI Taxonomy" id="554406"/>
    <lineage>
        <taxon>Bacteria</taxon>
        <taxon>Fusobacteriati</taxon>
        <taxon>Fusobacteriota</taxon>
        <taxon>Fusobacteriia</taxon>
        <taxon>Fusobacteriales</taxon>
        <taxon>Leptotrichiaceae</taxon>
        <taxon>Leptotrichia</taxon>
    </lineage>
</organism>